<evidence type="ECO:0000256" key="2">
    <source>
        <dbReference type="PIRSR" id="PIRSR018249-2"/>
    </source>
</evidence>
<comment type="caution">
    <text evidence="5">The sequence shown here is derived from an EMBL/GenBank/DDBJ whole genome shotgun (WGS) entry which is preliminary data.</text>
</comment>
<evidence type="ECO:0000259" key="4">
    <source>
        <dbReference type="Pfam" id="PF21302"/>
    </source>
</evidence>
<dbReference type="EMBL" id="AZSI01000037">
    <property type="protein sequence ID" value="KEY62547.1"/>
    <property type="molecule type" value="Genomic_DNA"/>
</dbReference>
<dbReference type="PATRIC" id="fig|1415168.3.peg.1338"/>
<organism evidence="5 6">
    <name type="scientific">Lactococcus cremoris subsp. cremoris GE214</name>
    <dbReference type="NCBI Taxonomy" id="1415168"/>
    <lineage>
        <taxon>Bacteria</taxon>
        <taxon>Bacillati</taxon>
        <taxon>Bacillota</taxon>
        <taxon>Bacilli</taxon>
        <taxon>Lactobacillales</taxon>
        <taxon>Streptococcaceae</taxon>
        <taxon>Lactococcus</taxon>
        <taxon>Lactococcus cremoris subsp. cremoris</taxon>
    </lineage>
</organism>
<dbReference type="AlphaFoldDB" id="A0A084AB68"/>
<dbReference type="Pfam" id="PF08241">
    <property type="entry name" value="Methyltransf_11"/>
    <property type="match status" value="1"/>
</dbReference>
<dbReference type="Pfam" id="PF21302">
    <property type="entry name" value="Zn_ribbon_RlmA"/>
    <property type="match status" value="1"/>
</dbReference>
<keyword evidence="1" id="KW-0479">Metal-binding</keyword>
<name>A0A084AB68_LACLC</name>
<sequence length="273" mass="31763">MLKKIEKAYLFLEKNLEVLRCPICQGKFQLEANALKCQNNHTYNLNKKGYVNFLQTKADTEHYTRKMFEPRRRLIQAGMYQHLLTEIQKYFVSGNLLDVGTGEGSFLELLKVDGAKFAFDIAKDGIEMATELEMESFLSLADLTNLPFADESLSVILNIFTPSNYAEFHRVLAESGLVIKIIPDKNYLRELREVYQLPVDYNNQPVLERFREEFPNASQEEIEYQFEIPKNLRHDFLLMSPLEWSVSDERKKFAKENPPKTATIHVQILVGRK</sequence>
<feature type="binding site" evidence="2">
    <location>
        <position position="80"/>
    </location>
    <ligand>
        <name>S-adenosyl-L-methionine</name>
        <dbReference type="ChEBI" id="CHEBI:59789"/>
    </ligand>
</feature>
<dbReference type="InterPro" id="IPR048647">
    <property type="entry name" value="RlmA_N"/>
</dbReference>
<feature type="domain" description="Methyltransferase type 11" evidence="3">
    <location>
        <begin position="97"/>
        <end position="174"/>
    </location>
</feature>
<dbReference type="GO" id="GO:0008757">
    <property type="term" value="F:S-adenosylmethionine-dependent methyltransferase activity"/>
    <property type="evidence" value="ECO:0007669"/>
    <property type="project" value="InterPro"/>
</dbReference>
<evidence type="ECO:0000259" key="3">
    <source>
        <dbReference type="Pfam" id="PF08241"/>
    </source>
</evidence>
<reference evidence="5 6" key="1">
    <citation type="submission" date="2014-06" db="EMBL/GenBank/DDBJ databases">
        <title>Draft genome sequence of the putrescine producing strain Lactococcus lactis subsp cremoris GE214.</title>
        <authorList>
            <person name="Ladero V."/>
            <person name="Linares D.M."/>
            <person name="del Rio B."/>
            <person name="Mayo B."/>
            <person name="Martin M.C."/>
            <person name="Fernandez M."/>
            <person name="Alvarez M.A."/>
        </authorList>
    </citation>
    <scope>NUCLEOTIDE SEQUENCE [LARGE SCALE GENOMIC DNA]</scope>
    <source>
        <strain evidence="5 6">GE214</strain>
    </source>
</reference>
<keyword evidence="1" id="KW-0862">Zinc</keyword>
<gene>
    <name evidence="5" type="ORF">U725_01262</name>
</gene>
<dbReference type="InterPro" id="IPR029063">
    <property type="entry name" value="SAM-dependent_MTases_sf"/>
</dbReference>
<dbReference type="GO" id="GO:0032259">
    <property type="term" value="P:methylation"/>
    <property type="evidence" value="ECO:0007669"/>
    <property type="project" value="UniProtKB-KW"/>
</dbReference>
<protein>
    <submittedName>
        <fullName evidence="5">rRNA (Guanine-N1-)-methyltransferase</fullName>
    </submittedName>
</protein>
<dbReference type="GO" id="GO:0046872">
    <property type="term" value="F:metal ion binding"/>
    <property type="evidence" value="ECO:0007669"/>
    <property type="project" value="UniProtKB-KW"/>
</dbReference>
<dbReference type="PIRSF" id="PIRSF018249">
    <property type="entry name" value="MyrA_prd"/>
    <property type="match status" value="1"/>
</dbReference>
<feature type="binding site" evidence="2">
    <location>
        <position position="187"/>
    </location>
    <ligand>
        <name>S-adenosyl-L-methionine</name>
        <dbReference type="ChEBI" id="CHEBI:59789"/>
    </ligand>
</feature>
<keyword evidence="5" id="KW-0808">Transferase</keyword>
<dbReference type="SUPFAM" id="SSF53335">
    <property type="entry name" value="S-adenosyl-L-methionine-dependent methyltransferases"/>
    <property type="match status" value="1"/>
</dbReference>
<feature type="binding site" evidence="2">
    <location>
        <begin position="103"/>
        <end position="104"/>
    </location>
    <ligand>
        <name>S-adenosyl-L-methionine</name>
        <dbReference type="ChEBI" id="CHEBI:59789"/>
    </ligand>
</feature>
<dbReference type="SMR" id="A0A084AB68"/>
<dbReference type="InterPro" id="IPR016718">
    <property type="entry name" value="rRNA_m1G-MeTrfase_A_prd"/>
</dbReference>
<feature type="binding site" evidence="1">
    <location>
        <position position="24"/>
    </location>
    <ligand>
        <name>Zn(2+)</name>
        <dbReference type="ChEBI" id="CHEBI:29105"/>
    </ligand>
</feature>
<feature type="binding site" evidence="1">
    <location>
        <position position="21"/>
    </location>
    <ligand>
        <name>Zn(2+)</name>
        <dbReference type="ChEBI" id="CHEBI:29105"/>
    </ligand>
</feature>
<dbReference type="Proteomes" id="UP000028401">
    <property type="component" value="Unassembled WGS sequence"/>
</dbReference>
<feature type="domain" description="23S rRNA (guanine(745)-N(1))-methyltransferase N-terminal" evidence="4">
    <location>
        <begin position="20"/>
        <end position="54"/>
    </location>
</feature>
<dbReference type="InterPro" id="IPR013216">
    <property type="entry name" value="Methyltransf_11"/>
</dbReference>
<keyword evidence="5" id="KW-0489">Methyltransferase</keyword>
<feature type="binding site" evidence="1">
    <location>
        <position position="37"/>
    </location>
    <ligand>
        <name>Zn(2+)</name>
        <dbReference type="ChEBI" id="CHEBI:29105"/>
    </ligand>
</feature>
<evidence type="ECO:0000256" key="1">
    <source>
        <dbReference type="PIRSR" id="PIRSR018249-1"/>
    </source>
</evidence>
<proteinExistence type="predicted"/>
<feature type="binding site" evidence="1">
    <location>
        <position position="41"/>
    </location>
    <ligand>
        <name>Zn(2+)</name>
        <dbReference type="ChEBI" id="CHEBI:29105"/>
    </ligand>
</feature>
<dbReference type="Gene3D" id="3.40.50.150">
    <property type="entry name" value="Vaccinia Virus protein VP39"/>
    <property type="match status" value="1"/>
</dbReference>
<evidence type="ECO:0000313" key="5">
    <source>
        <dbReference type="EMBL" id="KEY62547.1"/>
    </source>
</evidence>
<dbReference type="RefSeq" id="WP_011835933.1">
    <property type="nucleotide sequence ID" value="NZ_AZSI01000037.1"/>
</dbReference>
<evidence type="ECO:0000313" key="6">
    <source>
        <dbReference type="Proteomes" id="UP000028401"/>
    </source>
</evidence>
<keyword evidence="2" id="KW-0949">S-adenosyl-L-methionine</keyword>
<accession>A0A084AB68</accession>